<dbReference type="EMBL" id="JALBWM010000005">
    <property type="protein sequence ID" value="MCO1333174.1"/>
    <property type="molecule type" value="Genomic_DNA"/>
</dbReference>
<dbReference type="AlphaFoldDB" id="A0A9X2EK76"/>
<sequence>MRLMILSNHLPHLLVVVISLSLAFGSTPASAQQQSTSPDFWEKYDDITDWVTLRLQLTPGQEKTVLPIMQKSFAKKKAVLERYGLLSGTKIVLTPKQRGEIGAQLAAISLQARKELEGTLNKVQMREAQKIQQEFLSEFAARLRARTTQKN</sequence>
<evidence type="ECO:0008006" key="4">
    <source>
        <dbReference type="Google" id="ProtNLM"/>
    </source>
</evidence>
<evidence type="ECO:0000256" key="1">
    <source>
        <dbReference type="SAM" id="SignalP"/>
    </source>
</evidence>
<dbReference type="Proteomes" id="UP001139028">
    <property type="component" value="Unassembled WGS sequence"/>
</dbReference>
<keyword evidence="1" id="KW-0732">Signal</keyword>
<keyword evidence="3" id="KW-1185">Reference proteome</keyword>
<accession>A0A9X2EK76</accession>
<evidence type="ECO:0000313" key="3">
    <source>
        <dbReference type="Proteomes" id="UP001139028"/>
    </source>
</evidence>
<gene>
    <name evidence="2" type="ORF">MO867_02360</name>
</gene>
<comment type="caution">
    <text evidence="2">The sequence shown here is derived from an EMBL/GenBank/DDBJ whole genome shotgun (WGS) entry which is preliminary data.</text>
</comment>
<evidence type="ECO:0000313" key="2">
    <source>
        <dbReference type="EMBL" id="MCO1333174.1"/>
    </source>
</evidence>
<feature type="chain" id="PRO_5040771732" description="Periplasmic heavy metal sensor" evidence="1">
    <location>
        <begin position="32"/>
        <end position="151"/>
    </location>
</feature>
<organism evidence="2 3">
    <name type="scientific">Microbulbifer okhotskensis</name>
    <dbReference type="NCBI Taxonomy" id="2926617"/>
    <lineage>
        <taxon>Bacteria</taxon>
        <taxon>Pseudomonadati</taxon>
        <taxon>Pseudomonadota</taxon>
        <taxon>Gammaproteobacteria</taxon>
        <taxon>Cellvibrionales</taxon>
        <taxon>Microbulbiferaceae</taxon>
        <taxon>Microbulbifer</taxon>
    </lineage>
</organism>
<reference evidence="2" key="1">
    <citation type="journal article" date="2022" name="Arch. Microbiol.">
        <title>Microbulbifer okhotskensis sp. nov., isolated from a deep bottom sediment of the Okhotsk Sea.</title>
        <authorList>
            <person name="Romanenko L."/>
            <person name="Kurilenko V."/>
            <person name="Otstavnykh N."/>
            <person name="Velansky P."/>
            <person name="Isaeva M."/>
            <person name="Mikhailov V."/>
        </authorList>
    </citation>
    <scope>NUCLEOTIDE SEQUENCE</scope>
    <source>
        <strain evidence="2">OS29</strain>
    </source>
</reference>
<dbReference type="RefSeq" id="WP_252464343.1">
    <property type="nucleotide sequence ID" value="NZ_JALBWM010000005.1"/>
</dbReference>
<feature type="signal peptide" evidence="1">
    <location>
        <begin position="1"/>
        <end position="31"/>
    </location>
</feature>
<proteinExistence type="predicted"/>
<protein>
    <recommendedName>
        <fullName evidence="4">Periplasmic heavy metal sensor</fullName>
    </recommendedName>
</protein>
<name>A0A9X2EK76_9GAMM</name>